<protein>
    <submittedName>
        <fullName evidence="1">Uncharacterized protein</fullName>
    </submittedName>
</protein>
<dbReference type="Proteomes" id="UP001164929">
    <property type="component" value="Chromosome 8"/>
</dbReference>
<comment type="caution">
    <text evidence="1">The sequence shown here is derived from an EMBL/GenBank/DDBJ whole genome shotgun (WGS) entry which is preliminary data.</text>
</comment>
<sequence length="61" mass="6786">MVFIRDNNWNLVQQKDFNILKAFTMSASHLSATTDSIAQDLEAKNPSEAVLIHLKNPSSSP</sequence>
<dbReference type="EMBL" id="JAQIZT010000008">
    <property type="protein sequence ID" value="KAJ6987726.1"/>
    <property type="molecule type" value="Genomic_DNA"/>
</dbReference>
<dbReference type="AlphaFoldDB" id="A0AAD6QCX5"/>
<evidence type="ECO:0000313" key="1">
    <source>
        <dbReference type="EMBL" id="KAJ6987726.1"/>
    </source>
</evidence>
<accession>A0AAD6QCX5</accession>
<reference evidence="1" key="1">
    <citation type="journal article" date="2023" name="Mol. Ecol. Resour.">
        <title>Chromosome-level genome assembly of a triploid poplar Populus alba 'Berolinensis'.</title>
        <authorList>
            <person name="Chen S."/>
            <person name="Yu Y."/>
            <person name="Wang X."/>
            <person name="Wang S."/>
            <person name="Zhang T."/>
            <person name="Zhou Y."/>
            <person name="He R."/>
            <person name="Meng N."/>
            <person name="Wang Y."/>
            <person name="Liu W."/>
            <person name="Liu Z."/>
            <person name="Liu J."/>
            <person name="Guo Q."/>
            <person name="Huang H."/>
            <person name="Sederoff R.R."/>
            <person name="Wang G."/>
            <person name="Qu G."/>
            <person name="Chen S."/>
        </authorList>
    </citation>
    <scope>NUCLEOTIDE SEQUENCE</scope>
    <source>
        <strain evidence="1">SC-2020</strain>
    </source>
</reference>
<name>A0AAD6QCX5_9ROSI</name>
<keyword evidence="2" id="KW-1185">Reference proteome</keyword>
<organism evidence="1 2">
    <name type="scientific">Populus alba x Populus x berolinensis</name>
    <dbReference type="NCBI Taxonomy" id="444605"/>
    <lineage>
        <taxon>Eukaryota</taxon>
        <taxon>Viridiplantae</taxon>
        <taxon>Streptophyta</taxon>
        <taxon>Embryophyta</taxon>
        <taxon>Tracheophyta</taxon>
        <taxon>Spermatophyta</taxon>
        <taxon>Magnoliopsida</taxon>
        <taxon>eudicotyledons</taxon>
        <taxon>Gunneridae</taxon>
        <taxon>Pentapetalae</taxon>
        <taxon>rosids</taxon>
        <taxon>fabids</taxon>
        <taxon>Malpighiales</taxon>
        <taxon>Salicaceae</taxon>
        <taxon>Saliceae</taxon>
        <taxon>Populus</taxon>
    </lineage>
</organism>
<gene>
    <name evidence="1" type="ORF">NC653_020854</name>
</gene>
<evidence type="ECO:0000313" key="2">
    <source>
        <dbReference type="Proteomes" id="UP001164929"/>
    </source>
</evidence>
<proteinExistence type="predicted"/>